<keyword evidence="1" id="KW-0489">Methyltransferase</keyword>
<name>A0ACB8TI28_9AGAM</name>
<evidence type="ECO:0000313" key="2">
    <source>
        <dbReference type="Proteomes" id="UP000814140"/>
    </source>
</evidence>
<accession>A0ACB8TI28</accession>
<evidence type="ECO:0000313" key="1">
    <source>
        <dbReference type="EMBL" id="KAI0068103.1"/>
    </source>
</evidence>
<reference evidence="1" key="1">
    <citation type="submission" date="2021-03" db="EMBL/GenBank/DDBJ databases">
        <authorList>
            <consortium name="DOE Joint Genome Institute"/>
            <person name="Ahrendt S."/>
            <person name="Looney B.P."/>
            <person name="Miyauchi S."/>
            <person name="Morin E."/>
            <person name="Drula E."/>
            <person name="Courty P.E."/>
            <person name="Chicoki N."/>
            <person name="Fauchery L."/>
            <person name="Kohler A."/>
            <person name="Kuo A."/>
            <person name="Labutti K."/>
            <person name="Pangilinan J."/>
            <person name="Lipzen A."/>
            <person name="Riley R."/>
            <person name="Andreopoulos W."/>
            <person name="He G."/>
            <person name="Johnson J."/>
            <person name="Barry K.W."/>
            <person name="Grigoriev I.V."/>
            <person name="Nagy L."/>
            <person name="Hibbett D."/>
            <person name="Henrissat B."/>
            <person name="Matheny P.B."/>
            <person name="Labbe J."/>
            <person name="Martin F."/>
        </authorList>
    </citation>
    <scope>NUCLEOTIDE SEQUENCE</scope>
    <source>
        <strain evidence="1">HHB10654</strain>
    </source>
</reference>
<sequence length="450" mass="48785">MTSPLTALAGLISSGVQTLESAYAKEGLSFPSLDQPFSPGPLDKDPDVAATTRLIVAAAHQIIATVRAPMDTIQDYAPAMYMSATLGLAVDVNVADVLKDAGTQGLHVHDIGEKVDIDEVKLARVLRYLATRHVFKEVTPNVFSNNRISSVLVKAHPLEQLKTDKLTKYEDAPAAAFVGHCTDEALASSAFLAEYIHEAPADVDAPFNLALKTPSKLWNWYEEPGNEWRGRRFNAAMKGGGEHFPSTLFTEGYDWKSLKPGSTVVDVGGSVGTVTILLHKAYPHLKYILQDLEPVIGDAKKFWDAQSPKSITDGSVTLQAQDFFQPQTVKNADVYFLRLILHDWPDSANVKILKNIRAVAAPSTKLIIFDSIMPHACPEPGGPPPPPFPLLANLGLPIGGFLTMMDMQMLNIINGQERTLNQFVELGAVTGWKLDGVKPGILAALVFSPA</sequence>
<gene>
    <name evidence="1" type="ORF">BV25DRAFT_1867160</name>
</gene>
<protein>
    <submittedName>
        <fullName evidence="1">S-adenosyl-L-methionine-dependent methyltransferase</fullName>
    </submittedName>
</protein>
<comment type="caution">
    <text evidence="1">The sequence shown here is derived from an EMBL/GenBank/DDBJ whole genome shotgun (WGS) entry which is preliminary data.</text>
</comment>
<dbReference type="Proteomes" id="UP000814140">
    <property type="component" value="Unassembled WGS sequence"/>
</dbReference>
<keyword evidence="2" id="KW-1185">Reference proteome</keyword>
<reference evidence="1" key="2">
    <citation type="journal article" date="2022" name="New Phytol.">
        <title>Evolutionary transition to the ectomycorrhizal habit in the genomes of a hyperdiverse lineage of mushroom-forming fungi.</title>
        <authorList>
            <person name="Looney B."/>
            <person name="Miyauchi S."/>
            <person name="Morin E."/>
            <person name="Drula E."/>
            <person name="Courty P.E."/>
            <person name="Kohler A."/>
            <person name="Kuo A."/>
            <person name="LaButti K."/>
            <person name="Pangilinan J."/>
            <person name="Lipzen A."/>
            <person name="Riley R."/>
            <person name="Andreopoulos W."/>
            <person name="He G."/>
            <person name="Johnson J."/>
            <person name="Nolan M."/>
            <person name="Tritt A."/>
            <person name="Barry K.W."/>
            <person name="Grigoriev I.V."/>
            <person name="Nagy L.G."/>
            <person name="Hibbett D."/>
            <person name="Henrissat B."/>
            <person name="Matheny P.B."/>
            <person name="Labbe J."/>
            <person name="Martin F.M."/>
        </authorList>
    </citation>
    <scope>NUCLEOTIDE SEQUENCE</scope>
    <source>
        <strain evidence="1">HHB10654</strain>
    </source>
</reference>
<dbReference type="EMBL" id="MU277188">
    <property type="protein sequence ID" value="KAI0068103.1"/>
    <property type="molecule type" value="Genomic_DNA"/>
</dbReference>
<organism evidence="1 2">
    <name type="scientific">Artomyces pyxidatus</name>
    <dbReference type="NCBI Taxonomy" id="48021"/>
    <lineage>
        <taxon>Eukaryota</taxon>
        <taxon>Fungi</taxon>
        <taxon>Dikarya</taxon>
        <taxon>Basidiomycota</taxon>
        <taxon>Agaricomycotina</taxon>
        <taxon>Agaricomycetes</taxon>
        <taxon>Russulales</taxon>
        <taxon>Auriscalpiaceae</taxon>
        <taxon>Artomyces</taxon>
    </lineage>
</organism>
<keyword evidence="1" id="KW-0808">Transferase</keyword>
<proteinExistence type="predicted"/>